<reference evidence="6" key="2">
    <citation type="submission" date="2022-10" db="EMBL/GenBank/DDBJ databases">
        <authorList>
            <consortium name="ENA_rothamsted_submissions"/>
            <consortium name="culmorum"/>
            <person name="King R."/>
        </authorList>
    </citation>
    <scope>NUCLEOTIDE SEQUENCE</scope>
</reference>
<dbReference type="Pfam" id="PF00135">
    <property type="entry name" value="COesterase"/>
    <property type="match status" value="1"/>
</dbReference>
<dbReference type="OrthoDB" id="19653at2759"/>
<keyword evidence="2" id="KW-0719">Serine esterase</keyword>
<feature type="domain" description="Carboxylesterase type B" evidence="5">
    <location>
        <begin position="5"/>
        <end position="518"/>
    </location>
</feature>
<dbReference type="Gene3D" id="3.40.50.1820">
    <property type="entry name" value="alpha/beta hydrolase"/>
    <property type="match status" value="1"/>
</dbReference>
<dbReference type="PANTHER" id="PTHR43142">
    <property type="entry name" value="CARBOXYLIC ESTER HYDROLASE"/>
    <property type="match status" value="1"/>
</dbReference>
<dbReference type="AlphaFoldDB" id="A0A9P0GQV1"/>
<dbReference type="SUPFAM" id="SSF53474">
    <property type="entry name" value="alpha/beta-Hydrolases"/>
    <property type="match status" value="1"/>
</dbReference>
<evidence type="ECO:0000256" key="1">
    <source>
        <dbReference type="ARBA" id="ARBA00005964"/>
    </source>
</evidence>
<dbReference type="Proteomes" id="UP001153737">
    <property type="component" value="Chromosome 8"/>
</dbReference>
<accession>A0A9P0GQV1</accession>
<protein>
    <recommendedName>
        <fullName evidence="5">Carboxylesterase type B domain-containing protein</fullName>
    </recommendedName>
</protein>
<sequence length="532" mass="59770">MTEDNPEVDVEEGRLRGGTMVDFDGHRFYSFLGIPYGKPPVGHLRFKAPEPAEPWQGILDATKDGACCYQREFPDMTKRDGSEDCLNLNVFTKTLPSEHSSPKPVMVYIHGGGFTSGSNKPSFHGPQYLMTEDIVLVVINYRLAVLGFLSAEDDSLDVPGNAGLKDQTLALKWVQRNIGSFNGDPENVTIFGVSAGGASVHYQILSPTAKGLFHKAICQSGCALNPWPYGQRNLLEFVRLIDETVETEKEALEILRKLTIEELYEYQEKFLDDKPQLGVFAPVIEKPNSTAFITKHPIEIITSGEYNQVPMIFSYCSNEGLLTEVMNSLAIATGRTPKELGLESFIYREMNVAQESEVSKEICRMLSDFYNRDDNVHDKYMLDSDYYFVAGIIAAVMNHAKTNHNPVYLYRMSFNGNNSFKKLFQLDEYPGASHGDDLPYIFLFSILSATNLGEGETNTIRRFAGLFSNFAKTGNPTPSGNNFNLTWIPVDAENINFLDIDRDLVLKSNPEPDRIELWRKIFQLSPATNKYL</sequence>
<dbReference type="PANTHER" id="PTHR43142:SF1">
    <property type="entry name" value="CARBOXYLIC ESTER HYDROLASE"/>
    <property type="match status" value="1"/>
</dbReference>
<evidence type="ECO:0000256" key="4">
    <source>
        <dbReference type="ARBA" id="ARBA00023180"/>
    </source>
</evidence>
<evidence type="ECO:0000259" key="5">
    <source>
        <dbReference type="Pfam" id="PF00135"/>
    </source>
</evidence>
<reference evidence="6" key="1">
    <citation type="submission" date="2022-01" db="EMBL/GenBank/DDBJ databases">
        <authorList>
            <person name="King R."/>
        </authorList>
    </citation>
    <scope>NUCLEOTIDE SEQUENCE</scope>
</reference>
<dbReference type="InterPro" id="IPR002018">
    <property type="entry name" value="CarbesteraseB"/>
</dbReference>
<keyword evidence="4" id="KW-0325">Glycoprotein</keyword>
<proteinExistence type="inferred from homology"/>
<name>A0A9P0GQV1_PHACE</name>
<gene>
    <name evidence="6" type="ORF">PHAECO_LOCUS12246</name>
</gene>
<keyword evidence="7" id="KW-1185">Reference proteome</keyword>
<dbReference type="EMBL" id="OU896714">
    <property type="protein sequence ID" value="CAH1180434.1"/>
    <property type="molecule type" value="Genomic_DNA"/>
</dbReference>
<dbReference type="InterPro" id="IPR029058">
    <property type="entry name" value="AB_hydrolase_fold"/>
</dbReference>
<evidence type="ECO:0000256" key="2">
    <source>
        <dbReference type="ARBA" id="ARBA00022487"/>
    </source>
</evidence>
<evidence type="ECO:0000256" key="3">
    <source>
        <dbReference type="ARBA" id="ARBA00022801"/>
    </source>
</evidence>
<evidence type="ECO:0000313" key="7">
    <source>
        <dbReference type="Proteomes" id="UP001153737"/>
    </source>
</evidence>
<organism evidence="6 7">
    <name type="scientific">Phaedon cochleariae</name>
    <name type="common">Mustard beetle</name>
    <dbReference type="NCBI Taxonomy" id="80249"/>
    <lineage>
        <taxon>Eukaryota</taxon>
        <taxon>Metazoa</taxon>
        <taxon>Ecdysozoa</taxon>
        <taxon>Arthropoda</taxon>
        <taxon>Hexapoda</taxon>
        <taxon>Insecta</taxon>
        <taxon>Pterygota</taxon>
        <taxon>Neoptera</taxon>
        <taxon>Endopterygota</taxon>
        <taxon>Coleoptera</taxon>
        <taxon>Polyphaga</taxon>
        <taxon>Cucujiformia</taxon>
        <taxon>Chrysomeloidea</taxon>
        <taxon>Chrysomelidae</taxon>
        <taxon>Chrysomelinae</taxon>
        <taxon>Chrysomelini</taxon>
        <taxon>Phaedon</taxon>
    </lineage>
</organism>
<keyword evidence="3" id="KW-0378">Hydrolase</keyword>
<comment type="similarity">
    <text evidence="1">Belongs to the type-B carboxylesterase/lipase family.</text>
</comment>
<dbReference type="GO" id="GO:0052689">
    <property type="term" value="F:carboxylic ester hydrolase activity"/>
    <property type="evidence" value="ECO:0007669"/>
    <property type="project" value="UniProtKB-KW"/>
</dbReference>
<evidence type="ECO:0000313" key="6">
    <source>
        <dbReference type="EMBL" id="CAH1180434.1"/>
    </source>
</evidence>